<dbReference type="AlphaFoldDB" id="A0AAU8J5J2"/>
<gene>
    <name evidence="3" type="ORF">ABII15_23480</name>
</gene>
<feature type="transmembrane region" description="Helical" evidence="2">
    <location>
        <begin position="201"/>
        <end position="227"/>
    </location>
</feature>
<feature type="transmembrane region" description="Helical" evidence="2">
    <location>
        <begin position="342"/>
        <end position="373"/>
    </location>
</feature>
<keyword evidence="2" id="KW-0472">Membrane</keyword>
<dbReference type="KEGG" id="stac:ABII15_23480"/>
<reference evidence="3" key="1">
    <citation type="submission" date="2024-06" db="EMBL/GenBank/DDBJ databases">
        <title>Streptomyces sp. strain HUAS MG91 genome sequences.</title>
        <authorList>
            <person name="Mo P."/>
        </authorList>
    </citation>
    <scope>NUCLEOTIDE SEQUENCE</scope>
    <source>
        <strain evidence="3">HUAS MG91</strain>
    </source>
</reference>
<keyword evidence="2" id="KW-0812">Transmembrane</keyword>
<feature type="region of interest" description="Disordered" evidence="1">
    <location>
        <begin position="477"/>
        <end position="518"/>
    </location>
</feature>
<proteinExistence type="predicted"/>
<dbReference type="EMBL" id="CP159534">
    <property type="protein sequence ID" value="XCJ75739.1"/>
    <property type="molecule type" value="Genomic_DNA"/>
</dbReference>
<evidence type="ECO:0000256" key="2">
    <source>
        <dbReference type="SAM" id="Phobius"/>
    </source>
</evidence>
<feature type="transmembrane region" description="Helical" evidence="2">
    <location>
        <begin position="90"/>
        <end position="109"/>
    </location>
</feature>
<feature type="transmembrane region" description="Helical" evidence="2">
    <location>
        <begin position="152"/>
        <end position="172"/>
    </location>
</feature>
<feature type="transmembrane region" description="Helical" evidence="2">
    <location>
        <begin position="309"/>
        <end position="330"/>
    </location>
</feature>
<name>A0AAU8J5J2_9ACTN</name>
<dbReference type="RefSeq" id="WP_353947165.1">
    <property type="nucleotide sequence ID" value="NZ_CP159534.1"/>
</dbReference>
<keyword evidence="2" id="KW-1133">Transmembrane helix</keyword>
<feature type="transmembrane region" description="Helical" evidence="2">
    <location>
        <begin position="121"/>
        <end position="140"/>
    </location>
</feature>
<feature type="compositionally biased region" description="Pro residues" evidence="1">
    <location>
        <begin position="494"/>
        <end position="503"/>
    </location>
</feature>
<feature type="compositionally biased region" description="Low complexity" evidence="1">
    <location>
        <begin position="480"/>
        <end position="493"/>
    </location>
</feature>
<sequence length="518" mass="51862">MTGRGLSLPLLLNRARERAPGPAAGALGGAVAAGLGLGVCAVVVMVLWISSPYPDSGPGAALHTAAALWLIAHGAEIVRTDTLSGTPAPMGLTPLLLLVLPAWLVHRAARDAAEDTRAAGVWGGAVLGYLLVGAAAAAYAGGGEMRPSWVSCGAHLALVATVAAGTGVWTAHGRPHGPLPGPLRRTADVLPRVFVAEVLPVAARAAAAGLLVLVAGGALVMAVGLVWHGGDVRESFVRVTGAWSGRFAVLLLCVALVPNAVLWGAAYALGPGVVLGAGQTAGPLGSSGSALLPAFPLLAAVPDGPGTPLTWAVALVPVTAAATVAWFVTGAGEAAGWTRGRVLGAVAVAAGLCGVAMACLAVASGGALGVAALSAFGPVGWLTGAAAAGWVVAVGMPVALTVRWWRGRDAVVGPRVSAWATALRTRRRREKEEAPARTPVAVPDAGADAGFEPFDYYFDEASRGEYFDEASRGERWTFLRDASAPAPAAATEPPAGPPPPDPANEPGRADGSDPADRP</sequence>
<dbReference type="Pfam" id="PF19877">
    <property type="entry name" value="DUF6350"/>
    <property type="match status" value="1"/>
</dbReference>
<feature type="compositionally biased region" description="Basic and acidic residues" evidence="1">
    <location>
        <begin position="507"/>
        <end position="518"/>
    </location>
</feature>
<organism evidence="3">
    <name type="scientific">Streptomyces tabacisoli</name>
    <dbReference type="NCBI Taxonomy" id="3156398"/>
    <lineage>
        <taxon>Bacteria</taxon>
        <taxon>Bacillati</taxon>
        <taxon>Actinomycetota</taxon>
        <taxon>Actinomycetes</taxon>
        <taxon>Kitasatosporales</taxon>
        <taxon>Streptomycetaceae</taxon>
        <taxon>Streptomyces</taxon>
    </lineage>
</organism>
<feature type="region of interest" description="Disordered" evidence="1">
    <location>
        <begin position="426"/>
        <end position="446"/>
    </location>
</feature>
<dbReference type="InterPro" id="IPR045931">
    <property type="entry name" value="DUF6350"/>
</dbReference>
<feature type="transmembrane region" description="Helical" evidence="2">
    <location>
        <begin position="21"/>
        <end position="48"/>
    </location>
</feature>
<feature type="transmembrane region" description="Helical" evidence="2">
    <location>
        <begin position="379"/>
        <end position="400"/>
    </location>
</feature>
<evidence type="ECO:0000256" key="1">
    <source>
        <dbReference type="SAM" id="MobiDB-lite"/>
    </source>
</evidence>
<feature type="transmembrane region" description="Helical" evidence="2">
    <location>
        <begin position="247"/>
        <end position="269"/>
    </location>
</feature>
<accession>A0AAU8J5J2</accession>
<evidence type="ECO:0000313" key="3">
    <source>
        <dbReference type="EMBL" id="XCJ75739.1"/>
    </source>
</evidence>
<protein>
    <submittedName>
        <fullName evidence="3">DUF6350 family protein</fullName>
    </submittedName>
</protein>
<feature type="transmembrane region" description="Helical" evidence="2">
    <location>
        <begin position="60"/>
        <end position="78"/>
    </location>
</feature>